<organism evidence="1 2">
    <name type="scientific">Alistipes communis</name>
    <dbReference type="NCBI Taxonomy" id="2585118"/>
    <lineage>
        <taxon>Bacteria</taxon>
        <taxon>Pseudomonadati</taxon>
        <taxon>Bacteroidota</taxon>
        <taxon>Bacteroidia</taxon>
        <taxon>Bacteroidales</taxon>
        <taxon>Rikenellaceae</taxon>
        <taxon>Alistipes</taxon>
    </lineage>
</organism>
<evidence type="ECO:0000313" key="1">
    <source>
        <dbReference type="EMBL" id="BBL04074.1"/>
    </source>
</evidence>
<dbReference type="EMBL" id="AP019735">
    <property type="protein sequence ID" value="BBL04074.1"/>
    <property type="molecule type" value="Genomic_DNA"/>
</dbReference>
<dbReference type="AlphaFoldDB" id="A0A4Y1WUF4"/>
<dbReference type="KEGG" id="acou:A5CBH24_13870"/>
<evidence type="ECO:0000313" key="2">
    <source>
        <dbReference type="Proteomes" id="UP000318946"/>
    </source>
</evidence>
<sequence>MKKHTTISIALLALLCCACEEKQVGGDWDFHDAYILDGENLIEAHGYTVELPAQQCTVDLQIVSSGIYNQQSIDLDHFGMNLPDAISVTLTKKLEEAEIYDYTVDSWGVVHKDRPRYLQTVSISAKQNAFKLPRIVKFRIWTPGALDSSAADITVRQAGTK</sequence>
<reference evidence="2" key="1">
    <citation type="submission" date="2019-06" db="EMBL/GenBank/DDBJ databases">
        <title>Alistipes onderdonkii subsp. vulgaris subsp. nov., Alistipes dispar sp. nov. and Alistipes communis sp. nov., isolated from human faeces, and creation of Alistipes onderdonkii subsp. onderdonkii subsp. nov.</title>
        <authorList>
            <person name="Sakamoto M."/>
            <person name="Ikeyama N."/>
            <person name="Ogata Y."/>
            <person name="Suda W."/>
            <person name="Iino T."/>
            <person name="Hattori M."/>
            <person name="Ohkuma M."/>
        </authorList>
    </citation>
    <scope>NUCLEOTIDE SEQUENCE [LARGE SCALE GENOMIC DNA]</scope>
    <source>
        <strain evidence="2">5CBH24</strain>
    </source>
</reference>
<dbReference type="RefSeq" id="WP_141412624.1">
    <property type="nucleotide sequence ID" value="NZ_AP019735.1"/>
</dbReference>
<accession>A0A4Y1WUF4</accession>
<dbReference type="Proteomes" id="UP000318946">
    <property type="component" value="Chromosome"/>
</dbReference>
<gene>
    <name evidence="1" type="ORF">A5CBH24_13870</name>
</gene>
<proteinExistence type="predicted"/>
<keyword evidence="2" id="KW-1185">Reference proteome</keyword>
<name>A0A4Y1WUF4_9BACT</name>
<protein>
    <submittedName>
        <fullName evidence="1">Uncharacterized protein</fullName>
    </submittedName>
</protein>
<dbReference type="GeneID" id="78342108"/>